<feature type="compositionally biased region" description="Polar residues" evidence="1">
    <location>
        <begin position="1294"/>
        <end position="1309"/>
    </location>
</feature>
<feature type="region of interest" description="Disordered" evidence="1">
    <location>
        <begin position="1101"/>
        <end position="1170"/>
    </location>
</feature>
<proteinExistence type="predicted"/>
<feature type="compositionally biased region" description="Polar residues" evidence="1">
    <location>
        <begin position="1160"/>
        <end position="1170"/>
    </location>
</feature>
<feature type="compositionally biased region" description="Low complexity" evidence="1">
    <location>
        <begin position="1101"/>
        <end position="1153"/>
    </location>
</feature>
<feature type="region of interest" description="Disordered" evidence="1">
    <location>
        <begin position="895"/>
        <end position="969"/>
    </location>
</feature>
<feature type="compositionally biased region" description="Polar residues" evidence="1">
    <location>
        <begin position="219"/>
        <end position="228"/>
    </location>
</feature>
<feature type="compositionally biased region" description="Acidic residues" evidence="1">
    <location>
        <begin position="841"/>
        <end position="855"/>
    </location>
</feature>
<reference evidence="2" key="1">
    <citation type="submission" date="2020-11" db="EMBL/GenBank/DDBJ databases">
        <authorList>
            <consortium name="DOE Joint Genome Institute"/>
            <person name="Ahrendt S."/>
            <person name="Riley R."/>
            <person name="Andreopoulos W."/>
            <person name="Labutti K."/>
            <person name="Pangilinan J."/>
            <person name="Ruiz-Duenas F.J."/>
            <person name="Barrasa J.M."/>
            <person name="Sanchez-Garcia M."/>
            <person name="Camarero S."/>
            <person name="Miyauchi S."/>
            <person name="Serrano A."/>
            <person name="Linde D."/>
            <person name="Babiker R."/>
            <person name="Drula E."/>
            <person name="Ayuso-Fernandez I."/>
            <person name="Pacheco R."/>
            <person name="Padilla G."/>
            <person name="Ferreira P."/>
            <person name="Barriuso J."/>
            <person name="Kellner H."/>
            <person name="Castanera R."/>
            <person name="Alfaro M."/>
            <person name="Ramirez L."/>
            <person name="Pisabarro A.G."/>
            <person name="Kuo A."/>
            <person name="Tritt A."/>
            <person name="Lipzen A."/>
            <person name="He G."/>
            <person name="Yan M."/>
            <person name="Ng V."/>
            <person name="Cullen D."/>
            <person name="Martin F."/>
            <person name="Rosso M.-N."/>
            <person name="Henrissat B."/>
            <person name="Hibbett D."/>
            <person name="Martinez A.T."/>
            <person name="Grigoriev I.V."/>
        </authorList>
    </citation>
    <scope>NUCLEOTIDE SEQUENCE</scope>
    <source>
        <strain evidence="2">CBS 506.95</strain>
    </source>
</reference>
<feature type="region of interest" description="Disordered" evidence="1">
    <location>
        <begin position="1"/>
        <end position="57"/>
    </location>
</feature>
<feature type="region of interest" description="Disordered" evidence="1">
    <location>
        <begin position="1201"/>
        <end position="1248"/>
    </location>
</feature>
<dbReference type="EMBL" id="MU157887">
    <property type="protein sequence ID" value="KAF9525214.1"/>
    <property type="molecule type" value="Genomic_DNA"/>
</dbReference>
<comment type="caution">
    <text evidence="2">The sequence shown here is derived from an EMBL/GenBank/DDBJ whole genome shotgun (WGS) entry which is preliminary data.</text>
</comment>
<feature type="region of interest" description="Disordered" evidence="1">
    <location>
        <begin position="829"/>
        <end position="881"/>
    </location>
</feature>
<accession>A0A9P6JM17</accession>
<evidence type="ECO:0000313" key="3">
    <source>
        <dbReference type="Proteomes" id="UP000807306"/>
    </source>
</evidence>
<feature type="region of interest" description="Disordered" evidence="1">
    <location>
        <begin position="334"/>
        <end position="377"/>
    </location>
</feature>
<feature type="region of interest" description="Disordered" evidence="1">
    <location>
        <begin position="639"/>
        <end position="658"/>
    </location>
</feature>
<feature type="region of interest" description="Disordered" evidence="1">
    <location>
        <begin position="584"/>
        <end position="617"/>
    </location>
</feature>
<name>A0A9P6JM17_9AGAR</name>
<sequence>MCDECRERHRTYSSTKRAKRKMEKGSVTTAGFLIESPMVGRSDGREQSSVMDATEQEEPSFNEFESLPTAAQSAVTPSVDDFGSGTTEVNPLYASGWFGIGGDILHKSLSASPNPWYQALDPHFLAQDATISLEASPISSSLANSYPQTAYLASQQRMMASNASSSLANALVMPVATQQQRFESPPPPFTPSMANEDKSLEDSTISAGATDGNGRSRDSTSQLRSTLISPGAEDALGVSEQPEPEGPMQQCSVRGCKKLLPVSYELKMCPPCRSRYQKYGTTKRAKWKASREAFNKELAALRATEDERRERIGLLPLSECPHELLAWEHRHRQLPEQSELGTPAPSSPSRQGTPYGVSDAQRATTTSTSLSISSSPPLQPLSITAHGALLVPHFSLTKSTQNATFMSVPIVGNETYPASDSIHASPSASSTLIPPPSSSIYQPKPPRICTVSHCRAVLPEEYQFKRCEPHRLQNRLCTRRKTLRDKMAKGIVTSDDVNPGQNGVGDLLVIQSAMSPANRAGEIDSTAVNSANANIPPKKRKRFDGAPRFSCEECENLLGPGYRWRTCQECRGRAVLVKKLEREATNPGSVVENTEGGKKRRKRSQPKGKDEAPQSQHVFAEVEPDEGQDAEAEKVDAVLQPASSTGSLKQPSNTSISAPLMTTNTPQVIPIPSAPPSNTSKFRVAPQNPDPTTSATSFLMPSFHRSTLISWPGHVPSSSLHSAQAHSVTNAARVGFTYGGTSGMYGMQDKKLTEEDLEKIKALASGSASCAGETTDKDNFSSDPTASTVANAQSGPAFGGYIPSTAQSAVGRLLASNPGLGVDVFVESGVLGDGPKKLDDAEVEEDSEASGDDGMDAGPEKCYNGATQPDVQAEEHPTPMNATQPDVLVLAEKRHTPTHAPSPPESSQQSEPHAEAPMAEEAASERVAEATAKKAHPNFQASVSKSKRTPSKNPHTAPRMPTTAAVQSATNIPPLVYSAPYSYSYPSYNYYYPPHTYPPPYPYPYAPSTQPAQTFAATTSSTSNVTKSKPKAQNNSNKAISIVSPPAFSPDHGYPGLPPGYHYDCASAVYAYPYATPPTGYPGYYQYQHYSYPPPYGPYSAPAQPDSAPAAPSTASIIPKLSSQPSTKSSSDASPISSTVQSTPSNSSQTSSNKVDLYNPPSNQVANPQSFGHTVGTAIVSYYPNMEESLQAPELATRWQKSMGVKKQTRKRKSKEVTQETEDETEKQKTDEEQSSTTMGEKPQTYILASPREQAPFLPQPPQLVFYHYGSMNPDLGKKRRKVDPRWKEKLNEYQAQTNQERDTGSTVAEGSPGSSLSLCHSSVTVSTISRPVDGPVTDSAASVCNQPETHSQFRVCNNGSCHRSLPSASASSICEKCKTKFKKKQDRAKLKFKLVPKPSAINKLEQRAKRGDE</sequence>
<feature type="compositionally biased region" description="Low complexity" evidence="1">
    <location>
        <begin position="364"/>
        <end position="377"/>
    </location>
</feature>
<feature type="compositionally biased region" description="Polar residues" evidence="1">
    <location>
        <begin position="641"/>
        <end position="658"/>
    </location>
</feature>
<keyword evidence="3" id="KW-1185">Reference proteome</keyword>
<dbReference type="Proteomes" id="UP000807306">
    <property type="component" value="Unassembled WGS sequence"/>
</dbReference>
<feature type="region of interest" description="Disordered" evidence="1">
    <location>
        <begin position="1294"/>
        <end position="1317"/>
    </location>
</feature>
<organism evidence="2 3">
    <name type="scientific">Crepidotus variabilis</name>
    <dbReference type="NCBI Taxonomy" id="179855"/>
    <lineage>
        <taxon>Eukaryota</taxon>
        <taxon>Fungi</taxon>
        <taxon>Dikarya</taxon>
        <taxon>Basidiomycota</taxon>
        <taxon>Agaricomycotina</taxon>
        <taxon>Agaricomycetes</taxon>
        <taxon>Agaricomycetidae</taxon>
        <taxon>Agaricales</taxon>
        <taxon>Agaricineae</taxon>
        <taxon>Crepidotaceae</taxon>
        <taxon>Crepidotus</taxon>
    </lineage>
</organism>
<feature type="region of interest" description="Disordered" evidence="1">
    <location>
        <begin position="177"/>
        <end position="250"/>
    </location>
</feature>
<evidence type="ECO:0000313" key="2">
    <source>
        <dbReference type="EMBL" id="KAF9525214.1"/>
    </source>
</evidence>
<evidence type="ECO:0000256" key="1">
    <source>
        <dbReference type="SAM" id="MobiDB-lite"/>
    </source>
</evidence>
<protein>
    <submittedName>
        <fullName evidence="2">Uncharacterized protein</fullName>
    </submittedName>
</protein>
<dbReference type="OrthoDB" id="3070249at2759"/>
<feature type="compositionally biased region" description="Basic and acidic residues" evidence="1">
    <location>
        <begin position="923"/>
        <end position="932"/>
    </location>
</feature>
<gene>
    <name evidence="2" type="ORF">CPB83DRAFT_838329</name>
</gene>
<feature type="compositionally biased region" description="Basic residues" evidence="1">
    <location>
        <begin position="8"/>
        <end position="22"/>
    </location>
</feature>
<feature type="compositionally biased region" description="Low complexity" evidence="1">
    <location>
        <begin position="905"/>
        <end position="921"/>
    </location>
</feature>